<evidence type="ECO:0000313" key="1">
    <source>
        <dbReference type="EMBL" id="GAH45511.1"/>
    </source>
</evidence>
<reference evidence="1" key="1">
    <citation type="journal article" date="2014" name="Front. Microbiol.">
        <title>High frequency of phylogenetically diverse reductive dehalogenase-homologous genes in deep subseafloor sedimentary metagenomes.</title>
        <authorList>
            <person name="Kawai M."/>
            <person name="Futagami T."/>
            <person name="Toyoda A."/>
            <person name="Takaki Y."/>
            <person name="Nishi S."/>
            <person name="Hori S."/>
            <person name="Arai W."/>
            <person name="Tsubouchi T."/>
            <person name="Morono Y."/>
            <person name="Uchiyama I."/>
            <person name="Ito T."/>
            <person name="Fujiyama A."/>
            <person name="Inagaki F."/>
            <person name="Takami H."/>
        </authorList>
    </citation>
    <scope>NUCLEOTIDE SEQUENCE</scope>
    <source>
        <strain evidence="1">Expedition CK06-06</strain>
    </source>
</reference>
<name>X1FIP6_9ZZZZ</name>
<proteinExistence type="predicted"/>
<accession>X1FIP6</accession>
<organism evidence="1">
    <name type="scientific">marine sediment metagenome</name>
    <dbReference type="NCBI Taxonomy" id="412755"/>
    <lineage>
        <taxon>unclassified sequences</taxon>
        <taxon>metagenomes</taxon>
        <taxon>ecological metagenomes</taxon>
    </lineage>
</organism>
<sequence length="128" mass="14497">MHKKDIRHRLPEKSFPVPTCYFCEVPLEKVDPPGEGNAWKCPKCGTTHFCPVCATCGKTVQSWDRTGHERNVIVARAVCMTCWNDKETSWDDGKCPSCGIDLWSKEAMKLRDAKNHGEKEGWEEAVAE</sequence>
<dbReference type="AlphaFoldDB" id="X1FIP6"/>
<comment type="caution">
    <text evidence="1">The sequence shown here is derived from an EMBL/GenBank/DDBJ whole genome shotgun (WGS) entry which is preliminary data.</text>
</comment>
<protein>
    <submittedName>
        <fullName evidence="1">Uncharacterized protein</fullName>
    </submittedName>
</protein>
<gene>
    <name evidence="1" type="ORF">S03H2_17171</name>
</gene>
<dbReference type="EMBL" id="BARU01008833">
    <property type="protein sequence ID" value="GAH45511.1"/>
    <property type="molecule type" value="Genomic_DNA"/>
</dbReference>